<organism evidence="2 3">
    <name type="scientific">Companilactobacillus kimchii</name>
    <dbReference type="NCBI Taxonomy" id="2801452"/>
    <lineage>
        <taxon>Bacteria</taxon>
        <taxon>Bacillati</taxon>
        <taxon>Bacillota</taxon>
        <taxon>Bacilli</taxon>
        <taxon>Lactobacillales</taxon>
        <taxon>Lactobacillaceae</taxon>
        <taxon>Companilactobacillus</taxon>
    </lineage>
</organism>
<dbReference type="Proteomes" id="UP000196649">
    <property type="component" value="Unassembled WGS sequence"/>
</dbReference>
<proteinExistence type="predicted"/>
<dbReference type="RefSeq" id="WP_054643821.1">
    <property type="nucleotide sequence ID" value="NZ_LNUB01000029.1"/>
</dbReference>
<keyword evidence="1" id="KW-0175">Coiled coil</keyword>
<dbReference type="EMBL" id="MXAL01000003">
    <property type="protein sequence ID" value="OWF33749.1"/>
    <property type="molecule type" value="Genomic_DNA"/>
</dbReference>
<evidence type="ECO:0000313" key="3">
    <source>
        <dbReference type="Proteomes" id="UP000196649"/>
    </source>
</evidence>
<gene>
    <name evidence="2" type="ORF">LKACC12383_00889</name>
</gene>
<evidence type="ECO:0000313" key="2">
    <source>
        <dbReference type="EMBL" id="OWF33749.1"/>
    </source>
</evidence>
<comment type="caution">
    <text evidence="2">The sequence shown here is derived from an EMBL/GenBank/DDBJ whole genome shotgun (WGS) entry which is preliminary data.</text>
</comment>
<name>A0A210PB69_9LACO</name>
<protein>
    <submittedName>
        <fullName evidence="2">Uncharacterized protein</fullName>
    </submittedName>
</protein>
<dbReference type="AlphaFoldDB" id="A0A210PB69"/>
<accession>A0A210PB69</accession>
<reference evidence="2 3" key="1">
    <citation type="submission" date="2017-03" db="EMBL/GenBank/DDBJ databases">
        <title>Genome sequence of Lactobacillus kimchii KACC 12383.</title>
        <authorList>
            <person name="Chun J."/>
        </authorList>
    </citation>
    <scope>NUCLEOTIDE SEQUENCE [LARGE SCALE GENOMIC DNA]</scope>
    <source>
        <strain evidence="2 3">KACC 12383</strain>
    </source>
</reference>
<evidence type="ECO:0000256" key="1">
    <source>
        <dbReference type="SAM" id="Coils"/>
    </source>
</evidence>
<feature type="coiled-coil region" evidence="1">
    <location>
        <begin position="11"/>
        <end position="45"/>
    </location>
</feature>
<sequence>MTGIKIDKAFSDFKNKQLNSLQEINNKLEKDNILLKGDINEYQKLYVQSLIDSGSLEYASGKVIINSDWIPNDFLLRQLTLGQGVYSGPTALYLWGLSDEFPYTVYMTFKMGYKLPRTYTEWSSNVSPRQVNKQYLKDQISELKVEGTEYRISLFSMEKTLVEILREPYVLDTNLVNTAYKRYLKIVNKDTNKLLRIAKEMRSLNKVVNRLEPLL</sequence>